<feature type="signal peptide" evidence="1">
    <location>
        <begin position="1"/>
        <end position="19"/>
    </location>
</feature>
<dbReference type="AlphaFoldDB" id="A0A1D2MKZ5"/>
<accession>A0A1D2MKZ5</accession>
<organism evidence="2 3">
    <name type="scientific">Orchesella cincta</name>
    <name type="common">Springtail</name>
    <name type="synonym">Podura cincta</name>
    <dbReference type="NCBI Taxonomy" id="48709"/>
    <lineage>
        <taxon>Eukaryota</taxon>
        <taxon>Metazoa</taxon>
        <taxon>Ecdysozoa</taxon>
        <taxon>Arthropoda</taxon>
        <taxon>Hexapoda</taxon>
        <taxon>Collembola</taxon>
        <taxon>Entomobryomorpha</taxon>
        <taxon>Entomobryoidea</taxon>
        <taxon>Orchesellidae</taxon>
        <taxon>Orchesellinae</taxon>
        <taxon>Orchesella</taxon>
    </lineage>
</organism>
<evidence type="ECO:0000256" key="1">
    <source>
        <dbReference type="SAM" id="SignalP"/>
    </source>
</evidence>
<sequence length="88" mass="10207">MNITIFLLGIFLHAHFTQCCISGRYGRYDNWPTNNDWDELLLLVTGKYGNQGWGWSDQNSYAYNSFGDYPYGSSGVWKLPQLFVGIWQ</sequence>
<keyword evidence="1" id="KW-0732">Signal</keyword>
<evidence type="ECO:0000313" key="3">
    <source>
        <dbReference type="Proteomes" id="UP000094527"/>
    </source>
</evidence>
<gene>
    <name evidence="2" type="ORF">Ocin01_13038</name>
</gene>
<comment type="caution">
    <text evidence="2">The sequence shown here is derived from an EMBL/GenBank/DDBJ whole genome shotgun (WGS) entry which is preliminary data.</text>
</comment>
<proteinExistence type="predicted"/>
<evidence type="ECO:0000313" key="2">
    <source>
        <dbReference type="EMBL" id="ODM93643.1"/>
    </source>
</evidence>
<keyword evidence="3" id="KW-1185">Reference proteome</keyword>
<dbReference type="EMBL" id="LJIJ01000939">
    <property type="protein sequence ID" value="ODM93643.1"/>
    <property type="molecule type" value="Genomic_DNA"/>
</dbReference>
<name>A0A1D2MKZ5_ORCCI</name>
<feature type="chain" id="PRO_5008904199" evidence="1">
    <location>
        <begin position="20"/>
        <end position="88"/>
    </location>
</feature>
<dbReference type="Proteomes" id="UP000094527">
    <property type="component" value="Unassembled WGS sequence"/>
</dbReference>
<protein>
    <submittedName>
        <fullName evidence="2">Uncharacterized protein</fullName>
    </submittedName>
</protein>
<reference evidence="2 3" key="1">
    <citation type="journal article" date="2016" name="Genome Biol. Evol.">
        <title>Gene Family Evolution Reflects Adaptation to Soil Environmental Stressors in the Genome of the Collembolan Orchesella cincta.</title>
        <authorList>
            <person name="Faddeeva-Vakhrusheva A."/>
            <person name="Derks M.F."/>
            <person name="Anvar S.Y."/>
            <person name="Agamennone V."/>
            <person name="Suring W."/>
            <person name="Smit S."/>
            <person name="van Straalen N.M."/>
            <person name="Roelofs D."/>
        </authorList>
    </citation>
    <scope>NUCLEOTIDE SEQUENCE [LARGE SCALE GENOMIC DNA]</scope>
    <source>
        <tissue evidence="2">Mixed pool</tissue>
    </source>
</reference>